<name>A0A4R2JTC2_9PSEU</name>
<keyword evidence="1" id="KW-0472">Membrane</keyword>
<keyword evidence="1" id="KW-1133">Transmembrane helix</keyword>
<feature type="domain" description="Acyltransferase 3" evidence="2">
    <location>
        <begin position="22"/>
        <end position="361"/>
    </location>
</feature>
<feature type="transmembrane region" description="Helical" evidence="1">
    <location>
        <begin position="140"/>
        <end position="160"/>
    </location>
</feature>
<dbReference type="Pfam" id="PF01757">
    <property type="entry name" value="Acyl_transf_3"/>
    <property type="match status" value="1"/>
</dbReference>
<accession>A0A4R2JTC2</accession>
<dbReference type="OrthoDB" id="8206682at2"/>
<feature type="transmembrane region" description="Helical" evidence="1">
    <location>
        <begin position="291"/>
        <end position="320"/>
    </location>
</feature>
<evidence type="ECO:0000313" key="4">
    <source>
        <dbReference type="Proteomes" id="UP000295680"/>
    </source>
</evidence>
<protein>
    <submittedName>
        <fullName evidence="3">Acyltransferase-like protein</fullName>
    </submittedName>
</protein>
<dbReference type="InterPro" id="IPR002656">
    <property type="entry name" value="Acyl_transf_3_dom"/>
</dbReference>
<proteinExistence type="predicted"/>
<comment type="caution">
    <text evidence="3">The sequence shown here is derived from an EMBL/GenBank/DDBJ whole genome shotgun (WGS) entry which is preliminary data.</text>
</comment>
<keyword evidence="1" id="KW-0812">Transmembrane</keyword>
<feature type="transmembrane region" description="Helical" evidence="1">
    <location>
        <begin position="340"/>
        <end position="361"/>
    </location>
</feature>
<feature type="transmembrane region" description="Helical" evidence="1">
    <location>
        <begin position="109"/>
        <end position="128"/>
    </location>
</feature>
<dbReference type="Proteomes" id="UP000295680">
    <property type="component" value="Unassembled WGS sequence"/>
</dbReference>
<evidence type="ECO:0000259" key="2">
    <source>
        <dbReference type="Pfam" id="PF01757"/>
    </source>
</evidence>
<dbReference type="EMBL" id="SLWS01000002">
    <property type="protein sequence ID" value="TCO62222.1"/>
    <property type="molecule type" value="Genomic_DNA"/>
</dbReference>
<evidence type="ECO:0000313" key="3">
    <source>
        <dbReference type="EMBL" id="TCO62222.1"/>
    </source>
</evidence>
<organism evidence="3 4">
    <name type="scientific">Actinocrispum wychmicini</name>
    <dbReference type="NCBI Taxonomy" id="1213861"/>
    <lineage>
        <taxon>Bacteria</taxon>
        <taxon>Bacillati</taxon>
        <taxon>Actinomycetota</taxon>
        <taxon>Actinomycetes</taxon>
        <taxon>Pseudonocardiales</taxon>
        <taxon>Pseudonocardiaceae</taxon>
        <taxon>Actinocrispum</taxon>
    </lineage>
</organism>
<feature type="transmembrane region" description="Helical" evidence="1">
    <location>
        <begin position="223"/>
        <end position="242"/>
    </location>
</feature>
<keyword evidence="3" id="KW-0808">Transferase</keyword>
<dbReference type="GO" id="GO:0016747">
    <property type="term" value="F:acyltransferase activity, transferring groups other than amino-acyl groups"/>
    <property type="evidence" value="ECO:0007669"/>
    <property type="project" value="InterPro"/>
</dbReference>
<sequence length="372" mass="39604">MTRVRELVERTEAATPPDRDRAVDALRFLAILGVVLGHWLVTGLIVDSGTVHGESPLQYLPWLTPVSWVLQTLAVFFLVGGQMSARGYLSARARGWSYGQWLVSRLGRLSRPVVVLVVVWAAVAGSMLACGADWPTVRTLVHLVMSPLWFLAVFAALTAATPLVTKLHPVWPVAVVLCVDVVRLGLDGPEWLGWVNVPVGWLVPFCLGSTWARRGVPGRGTGWALLLGGAAATAGLVLLAGYPAAMVGVPGNGISNLNPPTLAAVTFGLAQCGATVLLLGPLRRVLRRPVVWAAVALANLSAMTIYLWHLTALIAVTAAGRLTGETLPGLHTVPASGNWVLARLAWLPVFAVVLLVLCAVFRRHERGGVSKV</sequence>
<feature type="transmembrane region" description="Helical" evidence="1">
    <location>
        <begin position="28"/>
        <end position="46"/>
    </location>
</feature>
<keyword evidence="4" id="KW-1185">Reference proteome</keyword>
<gene>
    <name evidence="3" type="ORF">EV192_102359</name>
</gene>
<reference evidence="3 4" key="1">
    <citation type="submission" date="2019-03" db="EMBL/GenBank/DDBJ databases">
        <title>Genomic Encyclopedia of Type Strains, Phase IV (KMG-IV): sequencing the most valuable type-strain genomes for metagenomic binning, comparative biology and taxonomic classification.</title>
        <authorList>
            <person name="Goeker M."/>
        </authorList>
    </citation>
    <scope>NUCLEOTIDE SEQUENCE [LARGE SCALE GENOMIC DNA]</scope>
    <source>
        <strain evidence="3 4">DSM 45934</strain>
    </source>
</reference>
<dbReference type="RefSeq" id="WP_132113831.1">
    <property type="nucleotide sequence ID" value="NZ_SLWS01000002.1"/>
</dbReference>
<feature type="transmembrane region" description="Helical" evidence="1">
    <location>
        <begin position="262"/>
        <end position="279"/>
    </location>
</feature>
<dbReference type="AlphaFoldDB" id="A0A4R2JTC2"/>
<feature type="transmembrane region" description="Helical" evidence="1">
    <location>
        <begin position="66"/>
        <end position="89"/>
    </location>
</feature>
<evidence type="ECO:0000256" key="1">
    <source>
        <dbReference type="SAM" id="Phobius"/>
    </source>
</evidence>
<keyword evidence="3" id="KW-0012">Acyltransferase</keyword>